<dbReference type="Pfam" id="PF13758">
    <property type="entry name" value="Prefoldin_3"/>
    <property type="match status" value="1"/>
</dbReference>
<feature type="compositionally biased region" description="Basic and acidic residues" evidence="1">
    <location>
        <begin position="548"/>
        <end position="561"/>
    </location>
</feature>
<evidence type="ECO:0000256" key="1">
    <source>
        <dbReference type="SAM" id="MobiDB-lite"/>
    </source>
</evidence>
<dbReference type="GO" id="GO:0000122">
    <property type="term" value="P:negative regulation of transcription by RNA polymerase II"/>
    <property type="evidence" value="ECO:0007669"/>
    <property type="project" value="TreeGrafter"/>
</dbReference>
<reference evidence="3 4" key="1">
    <citation type="journal article" date="2018" name="IMA Fungus">
        <title>IMA Genome-F 10: Nine draft genome sequences of Claviceps purpurea s.lat., including C. arundinis, C. humidiphila, and C. cf. spartinae, pseudomolecules for the pitch canker pathogen Fusarium circinatum, draft genome of Davidsoniella eucalypti, Grosmannia galeiformis, Quambalaria eucalypti, and Teratosphaeria destructans.</title>
        <authorList>
            <person name="Wingfield B.D."/>
            <person name="Liu M."/>
            <person name="Nguyen H.D."/>
            <person name="Lane F.A."/>
            <person name="Morgan S.W."/>
            <person name="De Vos L."/>
            <person name="Wilken P.M."/>
            <person name="Duong T.A."/>
            <person name="Aylward J."/>
            <person name="Coetzee M.P."/>
            <person name="Dadej K."/>
            <person name="De Beer Z.W."/>
            <person name="Findlay W."/>
            <person name="Havenga M."/>
            <person name="Kolarik M."/>
            <person name="Menzies J.G."/>
            <person name="Naidoo K."/>
            <person name="Pochopski O."/>
            <person name="Shoukouhi P."/>
            <person name="Santana Q.C."/>
            <person name="Seifert K.A."/>
            <person name="Soal N."/>
            <person name="Steenkamp E.T."/>
            <person name="Tatham C.T."/>
            <person name="van der Nest M.A."/>
            <person name="Wingfield M.J."/>
        </authorList>
    </citation>
    <scope>NUCLEOTIDE SEQUENCE [LARGE SCALE GENOMIC DNA]</scope>
    <source>
        <strain evidence="3">CMW44962</strain>
    </source>
</reference>
<gene>
    <name evidence="3" type="ORF">Tdes44962_MAKER08854</name>
</gene>
<dbReference type="Pfam" id="PF12927">
    <property type="entry name" value="DUF3835"/>
    <property type="match status" value="1"/>
</dbReference>
<feature type="domain" description="DUF3835" evidence="2">
    <location>
        <begin position="573"/>
        <end position="654"/>
    </location>
</feature>
<dbReference type="EMBL" id="RIBY02001147">
    <property type="protein sequence ID" value="KAH9831908.1"/>
    <property type="molecule type" value="Genomic_DNA"/>
</dbReference>
<evidence type="ECO:0000259" key="2">
    <source>
        <dbReference type="Pfam" id="PF12927"/>
    </source>
</evidence>
<feature type="region of interest" description="Disordered" evidence="1">
    <location>
        <begin position="170"/>
        <end position="197"/>
    </location>
</feature>
<dbReference type="SUPFAM" id="SSF46579">
    <property type="entry name" value="Prefoldin"/>
    <property type="match status" value="1"/>
</dbReference>
<feature type="compositionally biased region" description="Basic and acidic residues" evidence="1">
    <location>
        <begin position="305"/>
        <end position="323"/>
    </location>
</feature>
<evidence type="ECO:0000313" key="4">
    <source>
        <dbReference type="Proteomes" id="UP001138500"/>
    </source>
</evidence>
<name>A0A9W7W3Q1_9PEZI</name>
<dbReference type="OrthoDB" id="21413at2759"/>
<dbReference type="InterPro" id="IPR039553">
    <property type="entry name" value="Prefoldin-like"/>
</dbReference>
<dbReference type="InterPro" id="IPR024325">
    <property type="entry name" value="DUF3835"/>
</dbReference>
<dbReference type="Proteomes" id="UP001138500">
    <property type="component" value="Unassembled WGS sequence"/>
</dbReference>
<dbReference type="GO" id="GO:0003682">
    <property type="term" value="F:chromatin binding"/>
    <property type="evidence" value="ECO:0007669"/>
    <property type="project" value="TreeGrafter"/>
</dbReference>
<feature type="region of interest" description="Disordered" evidence="1">
    <location>
        <begin position="472"/>
        <end position="601"/>
    </location>
</feature>
<dbReference type="GO" id="GO:0003714">
    <property type="term" value="F:transcription corepressor activity"/>
    <property type="evidence" value="ECO:0007669"/>
    <property type="project" value="TreeGrafter"/>
</dbReference>
<feature type="compositionally biased region" description="Basic and acidic residues" evidence="1">
    <location>
        <begin position="577"/>
        <end position="587"/>
    </location>
</feature>
<comment type="caution">
    <text evidence="3">The sequence shown here is derived from an EMBL/GenBank/DDBJ whole genome shotgun (WGS) entry which is preliminary data.</text>
</comment>
<dbReference type="GO" id="GO:0019212">
    <property type="term" value="F:phosphatase inhibitor activity"/>
    <property type="evidence" value="ECO:0007669"/>
    <property type="project" value="TreeGrafter"/>
</dbReference>
<proteinExistence type="predicted"/>
<accession>A0A9W7W3Q1</accession>
<dbReference type="PANTHER" id="PTHR15111">
    <property type="entry name" value="RNA POLYMERASE II SUBUNIT 5-MEDIATING PROTEIN NNX3"/>
    <property type="match status" value="1"/>
</dbReference>
<feature type="region of interest" description="Disordered" evidence="1">
    <location>
        <begin position="383"/>
        <end position="424"/>
    </location>
</feature>
<feature type="region of interest" description="Disordered" evidence="1">
    <location>
        <begin position="213"/>
        <end position="347"/>
    </location>
</feature>
<dbReference type="PANTHER" id="PTHR15111:SF0">
    <property type="entry name" value="UNCONVENTIONAL PREFOLDIN RPB5 INTERACTOR 1"/>
    <property type="match status" value="1"/>
</dbReference>
<reference evidence="3 4" key="2">
    <citation type="journal article" date="2021" name="Curr. Genet.">
        <title>Genetic response to nitrogen starvation in the aggressive Eucalyptus foliar pathogen Teratosphaeria destructans.</title>
        <authorList>
            <person name="Havenga M."/>
            <person name="Wingfield B.D."/>
            <person name="Wingfield M.J."/>
            <person name="Dreyer L.L."/>
            <person name="Roets F."/>
            <person name="Aylward J."/>
        </authorList>
    </citation>
    <scope>NUCLEOTIDE SEQUENCE [LARGE SCALE GENOMIC DNA]</scope>
    <source>
        <strain evidence="3">CMW44962</strain>
    </source>
</reference>
<keyword evidence="4" id="KW-1185">Reference proteome</keyword>
<sequence>MDLVKVEQQRQALEKNLRELRQSLKYWQTFEAEYEGLKEAILEAQPNVDSAKLTEISKTYDGDLVTEQIILELSGLGRSSPRTGQQIVRDIERRQEYVQKNVEIIQRRFFNAEAKLEEFDFAATRDSETGLPLTEILEELDDDDNVISSSLSQPEVQHSRLVEALKKAGLSQDDLASGESEKPLKPAITNANLPPSAVAAPAPALTIEKRAKSTNDIPLASGDSTSVDFEGPDRPPLRKKVDSEDGKKTVSFAEKVAVAPAAPPPDTRSVSFSPKVEEIPVEPLGATSPQVAAQAGAATPESDSEAQKELRASFKPGDRVKTLDDDDDLVKEEIVAPEGESEEDAQTRREMLDYHLNEVGHIVAEMDLAEGLGDDYDKFDDADYEDDDTSSHYTGSTYLEDEDTPYTSGMSDEEDEDEHGRTKGKVISDDYHKQMLAMQERLIGNLGPAPKDGELRDIDGEIDPADVRRLVIRGENSSVSSIASDSSDKKKKRVSFAESVDVAQPVKAQKTLPGENAAPVTDIVSERNTESNIALPPTPTKTASMFKKSREEAAEQPRVDEDGVPLGPAGRTLAENLVERPVPEKRNKAPSPDDADPIAERRQLAAEYYRRRNEMVRQQGGFKVDREEDEALGELMEERDGKLKKVSRFKAARLK</sequence>
<evidence type="ECO:0000313" key="3">
    <source>
        <dbReference type="EMBL" id="KAH9831908.1"/>
    </source>
</evidence>
<dbReference type="InterPro" id="IPR052255">
    <property type="entry name" value="RNA_pol_II_subunit5-mediator"/>
</dbReference>
<protein>
    <submittedName>
        <fullName evidence="3">Prefoldin subunit</fullName>
    </submittedName>
</protein>
<feature type="compositionally biased region" description="Basic and acidic residues" evidence="1">
    <location>
        <begin position="231"/>
        <end position="248"/>
    </location>
</feature>
<organism evidence="3 4">
    <name type="scientific">Teratosphaeria destructans</name>
    <dbReference type="NCBI Taxonomy" id="418781"/>
    <lineage>
        <taxon>Eukaryota</taxon>
        <taxon>Fungi</taxon>
        <taxon>Dikarya</taxon>
        <taxon>Ascomycota</taxon>
        <taxon>Pezizomycotina</taxon>
        <taxon>Dothideomycetes</taxon>
        <taxon>Dothideomycetidae</taxon>
        <taxon>Mycosphaerellales</taxon>
        <taxon>Teratosphaeriaceae</taxon>
        <taxon>Teratosphaeria</taxon>
    </lineage>
</organism>
<dbReference type="AlphaFoldDB" id="A0A9W7W3Q1"/>